<feature type="transmembrane region" description="Helical" evidence="6">
    <location>
        <begin position="100"/>
        <end position="117"/>
    </location>
</feature>
<dbReference type="OrthoDB" id="5278984at2759"/>
<protein>
    <recommendedName>
        <fullName evidence="7">Rhodopsin domain-containing protein</fullName>
    </recommendedName>
</protein>
<dbReference type="InterPro" id="IPR052337">
    <property type="entry name" value="SAT4-like"/>
</dbReference>
<keyword evidence="4 6" id="KW-0472">Membrane</keyword>
<dbReference type="PANTHER" id="PTHR33048">
    <property type="entry name" value="PTH11-LIKE INTEGRAL MEMBRANE PROTEIN (AFU_ORTHOLOGUE AFUA_5G11245)"/>
    <property type="match status" value="1"/>
</dbReference>
<comment type="subcellular location">
    <subcellularLocation>
        <location evidence="1">Membrane</location>
        <topology evidence="1">Multi-pass membrane protein</topology>
    </subcellularLocation>
</comment>
<evidence type="ECO:0000313" key="8">
    <source>
        <dbReference type="EMBL" id="KAF2685835.1"/>
    </source>
</evidence>
<dbReference type="InterPro" id="IPR049326">
    <property type="entry name" value="Rhodopsin_dom_fungi"/>
</dbReference>
<evidence type="ECO:0000256" key="6">
    <source>
        <dbReference type="SAM" id="Phobius"/>
    </source>
</evidence>
<feature type="transmembrane region" description="Helical" evidence="6">
    <location>
        <begin position="216"/>
        <end position="234"/>
    </location>
</feature>
<name>A0A6G1J6H3_9PLEO</name>
<dbReference type="PANTHER" id="PTHR33048:SF129">
    <property type="entry name" value="INTEGRAL MEMBRANE PROTEIN-RELATED"/>
    <property type="match status" value="1"/>
</dbReference>
<accession>A0A6G1J6H3</accession>
<evidence type="ECO:0000259" key="7">
    <source>
        <dbReference type="Pfam" id="PF20684"/>
    </source>
</evidence>
<dbReference type="Proteomes" id="UP000799291">
    <property type="component" value="Unassembled WGS sequence"/>
</dbReference>
<sequence length="288" mass="32788">FVPTPEKYRVVSDTHYRVACAILILTPIIHLFSTVVFVGRAYTRMVPTFRFGLDDYLICIAWWAFQYDAVSWAAGFHRLYFKTRDHSERTFRDGVLALPFWAWATGLVKISIAWMLLRFQRTQGWRYFVYGMIILNIFFICFLGIANIFNCVPYQSQWDFAGRYSVAKGNKKCWPVSAQQSTIYATVTVNVLSDVVLSLVPLTFLRKVQRPLREKIVIGCLLSLGIFASIFSILRLITQVAPTYLVEPGANGVFSGLMTCLETEASFIAACVPALRSSANRWIQKIGL</sequence>
<feature type="domain" description="Rhodopsin" evidence="7">
    <location>
        <begin position="40"/>
        <end position="278"/>
    </location>
</feature>
<evidence type="ECO:0000256" key="1">
    <source>
        <dbReference type="ARBA" id="ARBA00004141"/>
    </source>
</evidence>
<proteinExistence type="inferred from homology"/>
<reference evidence="8" key="1">
    <citation type="journal article" date="2020" name="Stud. Mycol.">
        <title>101 Dothideomycetes genomes: a test case for predicting lifestyles and emergence of pathogens.</title>
        <authorList>
            <person name="Haridas S."/>
            <person name="Albert R."/>
            <person name="Binder M."/>
            <person name="Bloem J."/>
            <person name="Labutti K."/>
            <person name="Salamov A."/>
            <person name="Andreopoulos B."/>
            <person name="Baker S."/>
            <person name="Barry K."/>
            <person name="Bills G."/>
            <person name="Bluhm B."/>
            <person name="Cannon C."/>
            <person name="Castanera R."/>
            <person name="Culley D."/>
            <person name="Daum C."/>
            <person name="Ezra D."/>
            <person name="Gonzalez J."/>
            <person name="Henrissat B."/>
            <person name="Kuo A."/>
            <person name="Liang C."/>
            <person name="Lipzen A."/>
            <person name="Lutzoni F."/>
            <person name="Magnuson J."/>
            <person name="Mondo S."/>
            <person name="Nolan M."/>
            <person name="Ohm R."/>
            <person name="Pangilinan J."/>
            <person name="Park H.-J."/>
            <person name="Ramirez L."/>
            <person name="Alfaro M."/>
            <person name="Sun H."/>
            <person name="Tritt A."/>
            <person name="Yoshinaga Y."/>
            <person name="Zwiers L.-H."/>
            <person name="Turgeon B."/>
            <person name="Goodwin S."/>
            <person name="Spatafora J."/>
            <person name="Crous P."/>
            <person name="Grigoriev I."/>
        </authorList>
    </citation>
    <scope>NUCLEOTIDE SEQUENCE</scope>
    <source>
        <strain evidence="8">CBS 122367</strain>
    </source>
</reference>
<evidence type="ECO:0000256" key="3">
    <source>
        <dbReference type="ARBA" id="ARBA00022989"/>
    </source>
</evidence>
<evidence type="ECO:0000313" key="9">
    <source>
        <dbReference type="Proteomes" id="UP000799291"/>
    </source>
</evidence>
<keyword evidence="3 6" id="KW-1133">Transmembrane helix</keyword>
<feature type="transmembrane region" description="Helical" evidence="6">
    <location>
        <begin position="254"/>
        <end position="275"/>
    </location>
</feature>
<feature type="transmembrane region" description="Helical" evidence="6">
    <location>
        <begin position="129"/>
        <end position="149"/>
    </location>
</feature>
<feature type="non-terminal residue" evidence="8">
    <location>
        <position position="288"/>
    </location>
</feature>
<gene>
    <name evidence="8" type="ORF">K458DRAFT_252464</name>
</gene>
<feature type="transmembrane region" description="Helical" evidence="6">
    <location>
        <begin position="183"/>
        <end position="204"/>
    </location>
</feature>
<dbReference type="GO" id="GO:0016020">
    <property type="term" value="C:membrane"/>
    <property type="evidence" value="ECO:0007669"/>
    <property type="project" value="UniProtKB-SubCell"/>
</dbReference>
<keyword evidence="9" id="KW-1185">Reference proteome</keyword>
<dbReference type="AlphaFoldDB" id="A0A6G1J6H3"/>
<feature type="transmembrane region" description="Helical" evidence="6">
    <location>
        <begin position="16"/>
        <end position="39"/>
    </location>
</feature>
<organism evidence="8 9">
    <name type="scientific">Lentithecium fluviatile CBS 122367</name>
    <dbReference type="NCBI Taxonomy" id="1168545"/>
    <lineage>
        <taxon>Eukaryota</taxon>
        <taxon>Fungi</taxon>
        <taxon>Dikarya</taxon>
        <taxon>Ascomycota</taxon>
        <taxon>Pezizomycotina</taxon>
        <taxon>Dothideomycetes</taxon>
        <taxon>Pleosporomycetidae</taxon>
        <taxon>Pleosporales</taxon>
        <taxon>Massarineae</taxon>
        <taxon>Lentitheciaceae</taxon>
        <taxon>Lentithecium</taxon>
    </lineage>
</organism>
<evidence type="ECO:0000256" key="4">
    <source>
        <dbReference type="ARBA" id="ARBA00023136"/>
    </source>
</evidence>
<evidence type="ECO:0000256" key="5">
    <source>
        <dbReference type="ARBA" id="ARBA00038359"/>
    </source>
</evidence>
<evidence type="ECO:0000256" key="2">
    <source>
        <dbReference type="ARBA" id="ARBA00022692"/>
    </source>
</evidence>
<feature type="non-terminal residue" evidence="8">
    <location>
        <position position="1"/>
    </location>
</feature>
<feature type="transmembrane region" description="Helical" evidence="6">
    <location>
        <begin position="60"/>
        <end position="80"/>
    </location>
</feature>
<dbReference type="EMBL" id="MU005578">
    <property type="protein sequence ID" value="KAF2685835.1"/>
    <property type="molecule type" value="Genomic_DNA"/>
</dbReference>
<dbReference type="Pfam" id="PF20684">
    <property type="entry name" value="Fung_rhodopsin"/>
    <property type="match status" value="1"/>
</dbReference>
<keyword evidence="2 6" id="KW-0812">Transmembrane</keyword>
<comment type="similarity">
    <text evidence="5">Belongs to the SAT4 family.</text>
</comment>